<accession>A0A8J2PMG0</accession>
<protein>
    <submittedName>
        <fullName evidence="1">Uncharacterized protein</fullName>
    </submittedName>
</protein>
<reference evidence="1" key="1">
    <citation type="submission" date="2021-06" db="EMBL/GenBank/DDBJ databases">
        <authorList>
            <person name="Hodson N. C."/>
            <person name="Mongue J. A."/>
            <person name="Jaron S. K."/>
        </authorList>
    </citation>
    <scope>NUCLEOTIDE SEQUENCE</scope>
</reference>
<dbReference type="Proteomes" id="UP000708208">
    <property type="component" value="Unassembled WGS sequence"/>
</dbReference>
<name>A0A8J2PMG0_9HEXA</name>
<evidence type="ECO:0000313" key="1">
    <source>
        <dbReference type="EMBL" id="CAG7836458.1"/>
    </source>
</evidence>
<comment type="caution">
    <text evidence="1">The sequence shown here is derived from an EMBL/GenBank/DDBJ whole genome shotgun (WGS) entry which is preliminary data.</text>
</comment>
<dbReference type="EMBL" id="CAJVCH010571036">
    <property type="protein sequence ID" value="CAG7836458.1"/>
    <property type="molecule type" value="Genomic_DNA"/>
</dbReference>
<proteinExistence type="predicted"/>
<gene>
    <name evidence="1" type="ORF">AFUS01_LOCUS45700</name>
</gene>
<dbReference type="AlphaFoldDB" id="A0A8J2PMG0"/>
<sequence>MNQVRVVGDECRPGLDFGRVYEKSFLSVRSLSVGKTFFSIFKKDSNSNNTDRELNPIFLRENCLDASFLCGQRLTLIILEFPRLVTTASTFDL</sequence>
<evidence type="ECO:0000313" key="2">
    <source>
        <dbReference type="Proteomes" id="UP000708208"/>
    </source>
</evidence>
<keyword evidence="2" id="KW-1185">Reference proteome</keyword>
<organism evidence="1 2">
    <name type="scientific">Allacma fusca</name>
    <dbReference type="NCBI Taxonomy" id="39272"/>
    <lineage>
        <taxon>Eukaryota</taxon>
        <taxon>Metazoa</taxon>
        <taxon>Ecdysozoa</taxon>
        <taxon>Arthropoda</taxon>
        <taxon>Hexapoda</taxon>
        <taxon>Collembola</taxon>
        <taxon>Symphypleona</taxon>
        <taxon>Sminthuridae</taxon>
        <taxon>Allacma</taxon>
    </lineage>
</organism>